<organism evidence="4 5">
    <name type="scientific">Leptotrombidium deliense</name>
    <dbReference type="NCBI Taxonomy" id="299467"/>
    <lineage>
        <taxon>Eukaryota</taxon>
        <taxon>Metazoa</taxon>
        <taxon>Ecdysozoa</taxon>
        <taxon>Arthropoda</taxon>
        <taxon>Chelicerata</taxon>
        <taxon>Arachnida</taxon>
        <taxon>Acari</taxon>
        <taxon>Acariformes</taxon>
        <taxon>Trombidiformes</taxon>
        <taxon>Prostigmata</taxon>
        <taxon>Anystina</taxon>
        <taxon>Parasitengona</taxon>
        <taxon>Trombiculoidea</taxon>
        <taxon>Trombiculidae</taxon>
        <taxon>Leptotrombidium</taxon>
    </lineage>
</organism>
<dbReference type="PANTHER" id="PTHR15000">
    <property type="entry name" value="ERYTHROID DIFFERENTIATION-RELATED FACTOR 1"/>
    <property type="match status" value="1"/>
</dbReference>
<reference evidence="4 5" key="1">
    <citation type="journal article" date="2018" name="Gigascience">
        <title>Genomes of trombidid mites reveal novel predicted allergens and laterally-transferred genes associated with secondary metabolism.</title>
        <authorList>
            <person name="Dong X."/>
            <person name="Chaisiri K."/>
            <person name="Xia D."/>
            <person name="Armstrong S.D."/>
            <person name="Fang Y."/>
            <person name="Donnelly M.J."/>
            <person name="Kadowaki T."/>
            <person name="McGarry J.W."/>
            <person name="Darby A.C."/>
            <person name="Makepeace B.L."/>
        </authorList>
    </citation>
    <scope>NUCLEOTIDE SEQUENCE [LARGE SCALE GENOMIC DNA]</scope>
    <source>
        <strain evidence="4">UoL-UT</strain>
    </source>
</reference>
<evidence type="ECO:0000259" key="2">
    <source>
        <dbReference type="Pfam" id="PF23723"/>
    </source>
</evidence>
<dbReference type="VEuPathDB" id="VectorBase:LDEU001231"/>
<dbReference type="GO" id="GO:0045893">
    <property type="term" value="P:positive regulation of DNA-templated transcription"/>
    <property type="evidence" value="ECO:0007669"/>
    <property type="project" value="TreeGrafter"/>
</dbReference>
<dbReference type="Proteomes" id="UP000288716">
    <property type="component" value="Unassembled WGS sequence"/>
</dbReference>
<feature type="domain" description="EDRF1 N-terminal" evidence="3">
    <location>
        <begin position="1"/>
        <end position="427"/>
    </location>
</feature>
<dbReference type="Pfam" id="PF23788">
    <property type="entry name" value="EDRF1_N"/>
    <property type="match status" value="1"/>
</dbReference>
<dbReference type="PANTHER" id="PTHR15000:SF1">
    <property type="entry name" value="ERYTHROID DIFFERENTIATION-RELATED FACTOR 1"/>
    <property type="match status" value="1"/>
</dbReference>
<dbReference type="STRING" id="299467.A0A443STD8"/>
<dbReference type="InterPro" id="IPR056582">
    <property type="entry name" value="EDRF1_N"/>
</dbReference>
<name>A0A443STD8_9ACAR</name>
<comment type="caution">
    <text evidence="4">The sequence shown here is derived from an EMBL/GenBank/DDBJ whole genome shotgun (WGS) entry which is preliminary data.</text>
</comment>
<dbReference type="EMBL" id="NCKV01000367">
    <property type="protein sequence ID" value="RWS30809.1"/>
    <property type="molecule type" value="Genomic_DNA"/>
</dbReference>
<evidence type="ECO:0000313" key="5">
    <source>
        <dbReference type="Proteomes" id="UP000288716"/>
    </source>
</evidence>
<gene>
    <name evidence="4" type="ORF">B4U80_01225</name>
</gene>
<dbReference type="OrthoDB" id="419432at2759"/>
<feature type="domain" description="EDRF1 TPR repeats region" evidence="2">
    <location>
        <begin position="725"/>
        <end position="1093"/>
    </location>
</feature>
<dbReference type="InterPro" id="IPR056583">
    <property type="entry name" value="EDRF1_TPR"/>
</dbReference>
<feature type="region of interest" description="Disordered" evidence="1">
    <location>
        <begin position="120"/>
        <end position="140"/>
    </location>
</feature>
<dbReference type="Pfam" id="PF23723">
    <property type="entry name" value="TPR_EDRF1"/>
    <property type="match status" value="1"/>
</dbReference>
<accession>A0A443STD8</accession>
<keyword evidence="5" id="KW-1185">Reference proteome</keyword>
<evidence type="ECO:0000259" key="3">
    <source>
        <dbReference type="Pfam" id="PF23788"/>
    </source>
</evidence>
<proteinExistence type="predicted"/>
<evidence type="ECO:0000313" key="4">
    <source>
        <dbReference type="EMBL" id="RWS30809.1"/>
    </source>
</evidence>
<protein>
    <submittedName>
        <fullName evidence="4">Erythroid differentiation-related factor 1-like protein</fullName>
    </submittedName>
</protein>
<sequence length="1114" mass="128661">MANEYPGCIGEVDVVSDAENIKKLLKIPFANSHVSLMVHRIGKTLLLDDFDVSRFLLNEEKQQWKWLKRFLEEMFKMEGKLIPRKNRSRSNLQSKNMFSKFLYYSMASLESDAIPNDLVSEEERTTSYTSEQLSLSPSKQNQEDTWTLDLSYDSFARELDVTCDDSYSTGNENSSNTDNNSYLRNLFWTFENIQMLLGSDMPIFGDSNHPAVSLRLRDMSKPINVLTGIDYWLDNLMCSVPEVVMCYHLDGIVQKYELMKTEDIPQMKNSQFSPKVIRDIAQNILTFLKSKATKSGHTYWLLKSKEGDVVKLYDLTTLCENYFDENSTNPYALPVAMLLYRVAKHLMDEGFENKKRVYDLLSNCLNLIDEKRHKKIAVSVRYLLTQILIPNNVDPTLPEVVNEANASDDDKSFFDYFSSSQSNTEDSGDETTATLKVNDLTISRNPRKVKTKVKKKKANKNSDLFLGSDWGKRGNQALKHLSDGLMCLISDADCYFKSSKNSSPLRDEVQKMAKPFEPIPMGHTSLNPNECSVVATINDFDSCAGKEVAASDKVERNWKKSQTVLLLHKAAQIFCFFSELESGKSQHKKALKYVRLGLLCDQTAKSLKAAYKDDTHREILPCLLGSCGDCHVFILKEDNFNYDEQENCRLDMEETYVNICSKLNPKEDEKYSWCFDTSINIDKRIEERFILAARCYEQALVSIDDINDSYKVGKSTSIHELRAKLKRKYGNVCNELSCLYMSIATNIFDSSEKKTENLYLQLENITKKSLAYLEKGMQAFDSIQDTINSIFIYSNTGKLMRVCAHIFAPFDSQNRRLEFNPKEKHFYAKAISYYETAMNRLVSVRSSKDLMFCYDDIWDQLNWDLCTTLFTMGSLLQDFAPLSYCAFEEIEREIDSALHRALKLCLNAEENKTKRLCLYQYRAGTIHHKLSSLYHHSFRNMSDNDSKRRQTFQLADDHFEAAMNRFEKLENKVEYLETLLERVGMHEHLMLSLSGFGSKIKEFQRILQILIATEKTSKMKVEVDEDEADELLKLLKLVLQRIQLCVKGLLKMYSTKSSKFKENQQRWKTLDEQLSSSVLDKLLKKDTLKNSLEVYIWDLCEKCSKTLEIELRCN</sequence>
<dbReference type="AlphaFoldDB" id="A0A443STD8"/>
<evidence type="ECO:0000256" key="1">
    <source>
        <dbReference type="SAM" id="MobiDB-lite"/>
    </source>
</evidence>